<comment type="caution">
    <text evidence="1">The sequence shown here is derived from an EMBL/GenBank/DDBJ whole genome shotgun (WGS) entry which is preliminary data.</text>
</comment>
<accession>A0AAW0MMT2</accession>
<dbReference type="Proteomes" id="UP001460270">
    <property type="component" value="Unassembled WGS sequence"/>
</dbReference>
<dbReference type="GO" id="GO:0008168">
    <property type="term" value="F:methyltransferase activity"/>
    <property type="evidence" value="ECO:0007669"/>
    <property type="project" value="TreeGrafter"/>
</dbReference>
<evidence type="ECO:0000313" key="1">
    <source>
        <dbReference type="EMBL" id="KAK7880639.1"/>
    </source>
</evidence>
<sequence length="257" mass="29665">MDFSEAKRELLKLLKRTRPEHVGNVLQWVTRSEEVGSLLRDNRSVILENISEELRSLLPQDAMFPSESFCRRQMEACARRTVHVDGFLFDENLLDSMCEDGTFSRNFCLQCGSSRTRELEFLSHSFSVPELRFLFLNVLPDLSGLVLVDVGSRLGAVLYAGHIFSSAQSLIGVELNQDFVKLQNQIVHKCWKFLVQKFRRKGSLLVSVPGLDQSFRQIQETLPSDWLEELPVNYDLFLTSDTDQNEAFRQIHLYRVM</sequence>
<name>A0AAW0MMT2_9GOBI</name>
<dbReference type="PANTHER" id="PTHR43675:SF1">
    <property type="entry name" value="RIKEN CDNA 2700097O09 GENE"/>
    <property type="match status" value="1"/>
</dbReference>
<evidence type="ECO:0008006" key="3">
    <source>
        <dbReference type="Google" id="ProtNLM"/>
    </source>
</evidence>
<dbReference type="InterPro" id="IPR026669">
    <property type="entry name" value="Arsenite_MeTrfase-like"/>
</dbReference>
<dbReference type="AlphaFoldDB" id="A0AAW0MMT2"/>
<organism evidence="1 2">
    <name type="scientific">Mugilogobius chulae</name>
    <name type="common">yellowstripe goby</name>
    <dbReference type="NCBI Taxonomy" id="88201"/>
    <lineage>
        <taxon>Eukaryota</taxon>
        <taxon>Metazoa</taxon>
        <taxon>Chordata</taxon>
        <taxon>Craniata</taxon>
        <taxon>Vertebrata</taxon>
        <taxon>Euteleostomi</taxon>
        <taxon>Actinopterygii</taxon>
        <taxon>Neopterygii</taxon>
        <taxon>Teleostei</taxon>
        <taxon>Neoteleostei</taxon>
        <taxon>Acanthomorphata</taxon>
        <taxon>Gobiaria</taxon>
        <taxon>Gobiiformes</taxon>
        <taxon>Gobioidei</taxon>
        <taxon>Gobiidae</taxon>
        <taxon>Gobionellinae</taxon>
        <taxon>Mugilogobius</taxon>
    </lineage>
</organism>
<keyword evidence="2" id="KW-1185">Reference proteome</keyword>
<protein>
    <recommendedName>
        <fullName evidence="3">DOT1 domain-containing protein</fullName>
    </recommendedName>
</protein>
<dbReference type="EMBL" id="JBBPFD010000064">
    <property type="protein sequence ID" value="KAK7880639.1"/>
    <property type="molecule type" value="Genomic_DNA"/>
</dbReference>
<evidence type="ECO:0000313" key="2">
    <source>
        <dbReference type="Proteomes" id="UP001460270"/>
    </source>
</evidence>
<dbReference type="PANTHER" id="PTHR43675">
    <property type="entry name" value="ARSENITE METHYLTRANSFERASE"/>
    <property type="match status" value="1"/>
</dbReference>
<proteinExistence type="predicted"/>
<reference evidence="2" key="1">
    <citation type="submission" date="2024-04" db="EMBL/GenBank/DDBJ databases">
        <title>Salinicola lusitanus LLJ914,a marine bacterium isolated from the Okinawa Trough.</title>
        <authorList>
            <person name="Li J."/>
        </authorList>
    </citation>
    <scope>NUCLEOTIDE SEQUENCE [LARGE SCALE GENOMIC DNA]</scope>
</reference>
<gene>
    <name evidence="1" type="ORF">WMY93_032717</name>
</gene>